<reference evidence="2 3" key="1">
    <citation type="journal article" date="2019" name="Commun. Biol.">
        <title>The bagworm genome reveals a unique fibroin gene that provides high tensile strength.</title>
        <authorList>
            <person name="Kono N."/>
            <person name="Nakamura H."/>
            <person name="Ohtoshi R."/>
            <person name="Tomita M."/>
            <person name="Numata K."/>
            <person name="Arakawa K."/>
        </authorList>
    </citation>
    <scope>NUCLEOTIDE SEQUENCE [LARGE SCALE GENOMIC DNA]</scope>
</reference>
<accession>A0A4C1Y5Q5</accession>
<name>A0A4C1Y5Q5_EUMVA</name>
<organism evidence="2 3">
    <name type="scientific">Eumeta variegata</name>
    <name type="common">Bagworm moth</name>
    <name type="synonym">Eumeta japonica</name>
    <dbReference type="NCBI Taxonomy" id="151549"/>
    <lineage>
        <taxon>Eukaryota</taxon>
        <taxon>Metazoa</taxon>
        <taxon>Ecdysozoa</taxon>
        <taxon>Arthropoda</taxon>
        <taxon>Hexapoda</taxon>
        <taxon>Insecta</taxon>
        <taxon>Pterygota</taxon>
        <taxon>Neoptera</taxon>
        <taxon>Endopterygota</taxon>
        <taxon>Lepidoptera</taxon>
        <taxon>Glossata</taxon>
        <taxon>Ditrysia</taxon>
        <taxon>Tineoidea</taxon>
        <taxon>Psychidae</taxon>
        <taxon>Oiketicinae</taxon>
        <taxon>Eumeta</taxon>
    </lineage>
</organism>
<dbReference type="AlphaFoldDB" id="A0A4C1Y5Q5"/>
<protein>
    <submittedName>
        <fullName evidence="2">Uncharacterized protein</fullName>
    </submittedName>
</protein>
<comment type="caution">
    <text evidence="2">The sequence shown here is derived from an EMBL/GenBank/DDBJ whole genome shotgun (WGS) entry which is preliminary data.</text>
</comment>
<keyword evidence="3" id="KW-1185">Reference proteome</keyword>
<dbReference type="EMBL" id="BGZK01001088">
    <property type="protein sequence ID" value="GBP70830.1"/>
    <property type="molecule type" value="Genomic_DNA"/>
</dbReference>
<keyword evidence="1" id="KW-0472">Membrane</keyword>
<feature type="transmembrane region" description="Helical" evidence="1">
    <location>
        <begin position="77"/>
        <end position="98"/>
    </location>
</feature>
<evidence type="ECO:0000256" key="1">
    <source>
        <dbReference type="SAM" id="Phobius"/>
    </source>
</evidence>
<evidence type="ECO:0000313" key="3">
    <source>
        <dbReference type="Proteomes" id="UP000299102"/>
    </source>
</evidence>
<keyword evidence="1" id="KW-1133">Transmembrane helix</keyword>
<proteinExistence type="predicted"/>
<evidence type="ECO:0000313" key="2">
    <source>
        <dbReference type="EMBL" id="GBP70830.1"/>
    </source>
</evidence>
<keyword evidence="1" id="KW-0812">Transmembrane</keyword>
<gene>
    <name evidence="2" type="ORF">EVAR_53494_1</name>
</gene>
<sequence>MVYVRRAHAHLQNRTEIGVIRVGVSFQFSHIQPNALSRAGVGTRRRRGERARSKDLQKHRFLCITRSPRTRRTRSEALIVVYAQLILFLYLVILRIVLANGDVSLLVGRDHLQDEERTGWPVPEATSDGAARVRVTVKNENLPRRDVAWGVAARAPALARPPLRRVPLTAAFMCTQRRQASVHKNLNTLHTNKMTTYNSIQDNVLTVFIPRRWAIKPPTRAQSVRLKSSYKISQFISPPAETDRLRHRAADRSPACTLGIAR</sequence>
<dbReference type="Proteomes" id="UP000299102">
    <property type="component" value="Unassembled WGS sequence"/>
</dbReference>